<keyword evidence="3" id="KW-1185">Reference proteome</keyword>
<dbReference type="AlphaFoldDB" id="A0A2K1E3N3"/>
<gene>
    <name evidence="2" type="ORF">C1T31_01775</name>
</gene>
<protein>
    <recommendedName>
        <fullName evidence="1">Ig-like domain-containing protein</fullName>
    </recommendedName>
</protein>
<name>A0A2K1E3N3_9FLAO</name>
<evidence type="ECO:0000259" key="1">
    <source>
        <dbReference type="Pfam" id="PF19081"/>
    </source>
</evidence>
<sequence length="625" mass="69295">MHKVNTYRSVLISLIIFFYTNFGYAQLSFCSGNSGEPIYFDDFGSGSVNGPALPVGTTSYTYTDSEPNDGFYTISSNTNWFDWHDTQDHTPGDFNGRSLIVNADFTAGEFYRTTITDLCGSTTYQFSAWVINLLQPNGFCESGIPINVKFEIWDSTDSILLASGDTGDIEETSSPIWEEYGLVFRTSIGQSSVILKMINNGNGGCGNDLAIDDIVFKTCGDYISIADNFSNTSVLLCSSDTPYSSTLQAIPDFSVFDTHFYQWQQSNDGVNWTDIAGETNDTYQTPLINSTTYYRVIVAEDAINLANDLCNVISDVFTIEIVTNPNPPLSNGDIIVCDGESETLSVSVPNGETVNWYDSSSAGNLIAEDALTLETSVSGTYYAEAVSENGLCSSTSRTPVTYTISLPPTVIDESLIFCEGENITLHANVLNATYFWNTGETSESIIVNQEGNYTVTITNSDGCSSVKTFSLSQINLPVIETIRSEGDSIFITMLNSGDYEYSLDGNSYQSSPVFTNIPGDYYNIHVREYNGCGITNMVYLHFKVPLFMTPNDDGFNDTFDLKGIESYQFSEVYIYDRYGKLLKSSKNQPFSWDGTFNNIKLPTADYWYLIKIEDKVFQGHFTLKR</sequence>
<proteinExistence type="predicted"/>
<dbReference type="Pfam" id="PF19081">
    <property type="entry name" value="Ig_7"/>
    <property type="match status" value="1"/>
</dbReference>
<dbReference type="EMBL" id="POWF01000001">
    <property type="protein sequence ID" value="PNQ74890.1"/>
    <property type="molecule type" value="Genomic_DNA"/>
</dbReference>
<reference evidence="2 3" key="1">
    <citation type="submission" date="2018-01" db="EMBL/GenBank/DDBJ databases">
        <title>The draft genome of Hanstruepera neustonica JCM19743.</title>
        <authorList>
            <person name="He R.-H."/>
            <person name="Du Z.-J."/>
        </authorList>
    </citation>
    <scope>NUCLEOTIDE SEQUENCE [LARGE SCALE GENOMIC DNA]</scope>
    <source>
        <strain evidence="2 3">JCM19743</strain>
    </source>
</reference>
<feature type="domain" description="Ig-like" evidence="1">
    <location>
        <begin position="325"/>
        <end position="404"/>
    </location>
</feature>
<evidence type="ECO:0000313" key="2">
    <source>
        <dbReference type="EMBL" id="PNQ74890.1"/>
    </source>
</evidence>
<dbReference type="Pfam" id="PF13585">
    <property type="entry name" value="CHU_C"/>
    <property type="match status" value="1"/>
</dbReference>
<organism evidence="2 3">
    <name type="scientific">Hanstruepera neustonica</name>
    <dbReference type="NCBI Taxonomy" id="1445657"/>
    <lineage>
        <taxon>Bacteria</taxon>
        <taxon>Pseudomonadati</taxon>
        <taxon>Bacteroidota</taxon>
        <taxon>Flavobacteriia</taxon>
        <taxon>Flavobacteriales</taxon>
        <taxon>Flavobacteriaceae</taxon>
        <taxon>Hanstruepera</taxon>
    </lineage>
</organism>
<accession>A0A2K1E3N3</accession>
<comment type="caution">
    <text evidence="2">The sequence shown here is derived from an EMBL/GenBank/DDBJ whole genome shotgun (WGS) entry which is preliminary data.</text>
</comment>
<dbReference type="Proteomes" id="UP000236641">
    <property type="component" value="Unassembled WGS sequence"/>
</dbReference>
<dbReference type="Gene3D" id="2.60.40.2700">
    <property type="match status" value="1"/>
</dbReference>
<dbReference type="InterPro" id="IPR044023">
    <property type="entry name" value="Ig_7"/>
</dbReference>
<evidence type="ECO:0000313" key="3">
    <source>
        <dbReference type="Proteomes" id="UP000236641"/>
    </source>
</evidence>
<dbReference type="InterPro" id="IPR026341">
    <property type="entry name" value="T9SS_type_B"/>
</dbReference>
<dbReference type="NCBIfam" id="TIGR04131">
    <property type="entry name" value="Bac_Flav_CTERM"/>
    <property type="match status" value="1"/>
</dbReference>